<protein>
    <submittedName>
        <fullName evidence="2">Uncharacterized protein</fullName>
    </submittedName>
</protein>
<evidence type="ECO:0000313" key="3">
    <source>
        <dbReference type="Proteomes" id="UP000823775"/>
    </source>
</evidence>
<reference evidence="2 3" key="1">
    <citation type="journal article" date="2021" name="BMC Genomics">
        <title>Datura genome reveals duplications of psychoactive alkaloid biosynthetic genes and high mutation rate following tissue culture.</title>
        <authorList>
            <person name="Rajewski A."/>
            <person name="Carter-House D."/>
            <person name="Stajich J."/>
            <person name="Litt A."/>
        </authorList>
    </citation>
    <scope>NUCLEOTIDE SEQUENCE [LARGE SCALE GENOMIC DNA]</scope>
    <source>
        <strain evidence="2">AR-01</strain>
    </source>
</reference>
<organism evidence="2 3">
    <name type="scientific">Datura stramonium</name>
    <name type="common">Jimsonweed</name>
    <name type="synonym">Common thornapple</name>
    <dbReference type="NCBI Taxonomy" id="4076"/>
    <lineage>
        <taxon>Eukaryota</taxon>
        <taxon>Viridiplantae</taxon>
        <taxon>Streptophyta</taxon>
        <taxon>Embryophyta</taxon>
        <taxon>Tracheophyta</taxon>
        <taxon>Spermatophyta</taxon>
        <taxon>Magnoliopsida</taxon>
        <taxon>eudicotyledons</taxon>
        <taxon>Gunneridae</taxon>
        <taxon>Pentapetalae</taxon>
        <taxon>asterids</taxon>
        <taxon>lamiids</taxon>
        <taxon>Solanales</taxon>
        <taxon>Solanaceae</taxon>
        <taxon>Solanoideae</taxon>
        <taxon>Datureae</taxon>
        <taxon>Datura</taxon>
    </lineage>
</organism>
<comment type="caution">
    <text evidence="2">The sequence shown here is derived from an EMBL/GenBank/DDBJ whole genome shotgun (WGS) entry which is preliminary data.</text>
</comment>
<proteinExistence type="predicted"/>
<gene>
    <name evidence="2" type="ORF">HAX54_038637</name>
</gene>
<evidence type="ECO:0000256" key="1">
    <source>
        <dbReference type="SAM" id="MobiDB-lite"/>
    </source>
</evidence>
<sequence length="52" mass="5602">MTMFRESSVGSGETPMNAGPIYSDPHRQVSGGPRIPPVTQRCFTNVVGSLHD</sequence>
<feature type="non-terminal residue" evidence="2">
    <location>
        <position position="52"/>
    </location>
</feature>
<evidence type="ECO:0000313" key="2">
    <source>
        <dbReference type="EMBL" id="MCD7458602.1"/>
    </source>
</evidence>
<dbReference type="EMBL" id="JACEIK010000528">
    <property type="protein sequence ID" value="MCD7458602.1"/>
    <property type="molecule type" value="Genomic_DNA"/>
</dbReference>
<keyword evidence="3" id="KW-1185">Reference proteome</keyword>
<name>A0ABS8SIA9_DATST</name>
<dbReference type="Proteomes" id="UP000823775">
    <property type="component" value="Unassembled WGS sequence"/>
</dbReference>
<accession>A0ABS8SIA9</accession>
<feature type="region of interest" description="Disordered" evidence="1">
    <location>
        <begin position="1"/>
        <end position="37"/>
    </location>
</feature>